<evidence type="ECO:0000313" key="3">
    <source>
        <dbReference type="EMBL" id="OIV93118.1"/>
    </source>
</evidence>
<dbReference type="InterPro" id="IPR057670">
    <property type="entry name" value="SH3_retrovirus"/>
</dbReference>
<dbReference type="Pfam" id="PF25597">
    <property type="entry name" value="SH3_retrovirus"/>
    <property type="match status" value="1"/>
</dbReference>
<dbReference type="Gramene" id="OIV93118">
    <property type="protein sequence ID" value="OIV93118"/>
    <property type="gene ID" value="TanjilG_20780"/>
</dbReference>
<dbReference type="EMBL" id="CM007378">
    <property type="protein sequence ID" value="OIV93118.1"/>
    <property type="molecule type" value="Genomic_DNA"/>
</dbReference>
<dbReference type="AlphaFoldDB" id="A0A4P1QRT7"/>
<feature type="domain" description="Retroviral polymerase SH3-like" evidence="2">
    <location>
        <begin position="2"/>
        <end position="42"/>
    </location>
</feature>
<feature type="region of interest" description="Disordered" evidence="1">
    <location>
        <begin position="68"/>
        <end position="87"/>
    </location>
</feature>
<name>A0A4P1QRT7_LUPAN</name>
<keyword evidence="4" id="KW-1185">Reference proteome</keyword>
<gene>
    <name evidence="3" type="ORF">TanjilG_20780</name>
</gene>
<evidence type="ECO:0000259" key="2">
    <source>
        <dbReference type="Pfam" id="PF25597"/>
    </source>
</evidence>
<proteinExistence type="predicted"/>
<organism evidence="3 4">
    <name type="scientific">Lupinus angustifolius</name>
    <name type="common">Narrow-leaved blue lupine</name>
    <dbReference type="NCBI Taxonomy" id="3871"/>
    <lineage>
        <taxon>Eukaryota</taxon>
        <taxon>Viridiplantae</taxon>
        <taxon>Streptophyta</taxon>
        <taxon>Embryophyta</taxon>
        <taxon>Tracheophyta</taxon>
        <taxon>Spermatophyta</taxon>
        <taxon>Magnoliopsida</taxon>
        <taxon>eudicotyledons</taxon>
        <taxon>Gunneridae</taxon>
        <taxon>Pentapetalae</taxon>
        <taxon>rosids</taxon>
        <taxon>fabids</taxon>
        <taxon>Fabales</taxon>
        <taxon>Fabaceae</taxon>
        <taxon>Papilionoideae</taxon>
        <taxon>50 kb inversion clade</taxon>
        <taxon>genistoids sensu lato</taxon>
        <taxon>core genistoids</taxon>
        <taxon>Genisteae</taxon>
        <taxon>Lupinus</taxon>
    </lineage>
</organism>
<reference evidence="3 4" key="1">
    <citation type="journal article" date="2017" name="Plant Biotechnol. J.">
        <title>A comprehensive draft genome sequence for lupin (Lupinus angustifolius), an emerging health food: insights into plant-microbe interactions and legume evolution.</title>
        <authorList>
            <person name="Hane J.K."/>
            <person name="Ming Y."/>
            <person name="Kamphuis L.G."/>
            <person name="Nelson M.N."/>
            <person name="Garg G."/>
            <person name="Atkins C.A."/>
            <person name="Bayer P.E."/>
            <person name="Bravo A."/>
            <person name="Bringans S."/>
            <person name="Cannon S."/>
            <person name="Edwards D."/>
            <person name="Foley R."/>
            <person name="Gao L.L."/>
            <person name="Harrison M.J."/>
            <person name="Huang W."/>
            <person name="Hurgobin B."/>
            <person name="Li S."/>
            <person name="Liu C.W."/>
            <person name="McGrath A."/>
            <person name="Morahan G."/>
            <person name="Murray J."/>
            <person name="Weller J."/>
            <person name="Jian J."/>
            <person name="Singh K.B."/>
        </authorList>
    </citation>
    <scope>NUCLEOTIDE SEQUENCE [LARGE SCALE GENOMIC DNA]</scope>
    <source>
        <strain evidence="4">cv. Tanjil</strain>
        <tissue evidence="3">Whole plant</tissue>
    </source>
</reference>
<evidence type="ECO:0000313" key="4">
    <source>
        <dbReference type="Proteomes" id="UP000188354"/>
    </source>
</evidence>
<accession>A0A4P1QRT7</accession>
<dbReference type="Proteomes" id="UP000188354">
    <property type="component" value="Chromosome LG18"/>
</dbReference>
<evidence type="ECO:0000256" key="1">
    <source>
        <dbReference type="SAM" id="MobiDB-lite"/>
    </source>
</evidence>
<sequence>MILIGFHSTGAYKVYDPSTQKIMFSRDVRFDESQTWDWGQNSKVKKQTLVQLEEDNITELQPCIEQQITEQSADRRRPSRTRQAPQRLSDYEIFPDSNITTEGDLVHIALLAEMEPVSFDEAVKESHWIEAMKEELRSIERNQTWELT</sequence>
<protein>
    <recommendedName>
        <fullName evidence="2">Retroviral polymerase SH3-like domain-containing protein</fullName>
    </recommendedName>
</protein>